<feature type="chain" id="PRO_5012903170" description="Phosphatidylinositol-specific phospholipase C X domain-containing protein" evidence="1">
    <location>
        <begin position="18"/>
        <end position="520"/>
    </location>
</feature>
<dbReference type="PANTHER" id="PTHR13593">
    <property type="match status" value="1"/>
</dbReference>
<keyword evidence="3" id="KW-1185">Reference proteome</keyword>
<dbReference type="GO" id="GO:0008081">
    <property type="term" value="F:phosphoric diester hydrolase activity"/>
    <property type="evidence" value="ECO:0007669"/>
    <property type="project" value="InterPro"/>
</dbReference>
<dbReference type="Gene3D" id="3.20.20.190">
    <property type="entry name" value="Phosphatidylinositol (PI) phosphodiesterase"/>
    <property type="match status" value="1"/>
</dbReference>
<evidence type="ECO:0008006" key="4">
    <source>
        <dbReference type="Google" id="ProtNLM"/>
    </source>
</evidence>
<reference evidence="2 3" key="1">
    <citation type="submission" date="2017-06" db="EMBL/GenBank/DDBJ databases">
        <title>Ant-infecting Ophiocordyceps genomes reveal a high diversity of potential behavioral manipulation genes and a possible major role for enterotoxins.</title>
        <authorList>
            <person name="De Bekker C."/>
            <person name="Evans H.C."/>
            <person name="Brachmann A."/>
            <person name="Hughes D.P."/>
        </authorList>
    </citation>
    <scope>NUCLEOTIDE SEQUENCE [LARGE SCALE GENOMIC DNA]</scope>
    <source>
        <strain evidence="2 3">Map64</strain>
    </source>
</reference>
<dbReference type="SUPFAM" id="SSF51695">
    <property type="entry name" value="PLC-like phosphodiesterases"/>
    <property type="match status" value="1"/>
</dbReference>
<dbReference type="PANTHER" id="PTHR13593:SF143">
    <property type="entry name" value="PHOSPHATIDYLINOSITOL-SPECIFIC PHOSPHOLIPASE C X DOMAIN-CONTAINING PROTEIN"/>
    <property type="match status" value="1"/>
</dbReference>
<dbReference type="AlphaFoldDB" id="A0A2C5Y5W9"/>
<evidence type="ECO:0000256" key="1">
    <source>
        <dbReference type="SAM" id="SignalP"/>
    </source>
</evidence>
<name>A0A2C5Y5W9_9HYPO</name>
<accession>A0A2C5Y5W9</accession>
<dbReference type="InterPro" id="IPR017946">
    <property type="entry name" value="PLC-like_Pdiesterase_TIM-brl"/>
</dbReference>
<sequence>MALGVLSLLACLPASSAYPLSKKITTINNVRLKYEPYMYDMEKPSTPETRHNDVETYISVINATPYPWTRVYVHDYQMVGWDKWPKLISPGETIEVAAERYSFHSISDTAAEVRYSLEGTSSPMGFQMEYRQNKDIQVRFMGDLETMNNGKESMVNLGFLRRPGGTGFLLAGDEGNFISNNGPHDWMQASLGDVGHLPLRQLCLPRSHHAGMWKSTHGIGLGLNRQTLTQTNNLWTQLTEGGVRVLDVRAHKWHGKFYEAHAAKVGVAWHGKYGASLAEMIATVNRFTREVPGELIIWDIHTDTRSASRHFAPFNAQETEELYALFKTLDNRISVPDDQDLTRWPLNDFIGNGTSAVLLRVPETWLNKTPNFPGGSQGFVTSRNYPTQHHWSNKNKALPMVQDQLRYLYGWKRGRDVVPLSMDWIVTEHSEEVYAGKEIMTYNRPAWRALFYEFWAVIHDDMYPNWIAMDDVHKSQHKAMVMAINLCLGARRCGGLGGKVPSLTAHGQGINSTWAQRVGQ</sequence>
<dbReference type="GO" id="GO:0006629">
    <property type="term" value="P:lipid metabolic process"/>
    <property type="evidence" value="ECO:0007669"/>
    <property type="project" value="InterPro"/>
</dbReference>
<gene>
    <name evidence="2" type="ORF">CDD81_7226</name>
</gene>
<keyword evidence="1" id="KW-0732">Signal</keyword>
<dbReference type="OrthoDB" id="1046782at2759"/>
<dbReference type="Proteomes" id="UP000226192">
    <property type="component" value="Unassembled WGS sequence"/>
</dbReference>
<proteinExistence type="predicted"/>
<comment type="caution">
    <text evidence="2">The sequence shown here is derived from an EMBL/GenBank/DDBJ whole genome shotgun (WGS) entry which is preliminary data.</text>
</comment>
<evidence type="ECO:0000313" key="3">
    <source>
        <dbReference type="Proteomes" id="UP000226192"/>
    </source>
</evidence>
<dbReference type="EMBL" id="NJET01000074">
    <property type="protein sequence ID" value="PHH62364.1"/>
    <property type="molecule type" value="Genomic_DNA"/>
</dbReference>
<organism evidence="2 3">
    <name type="scientific">Ophiocordyceps australis</name>
    <dbReference type="NCBI Taxonomy" id="1399860"/>
    <lineage>
        <taxon>Eukaryota</taxon>
        <taxon>Fungi</taxon>
        <taxon>Dikarya</taxon>
        <taxon>Ascomycota</taxon>
        <taxon>Pezizomycotina</taxon>
        <taxon>Sordariomycetes</taxon>
        <taxon>Hypocreomycetidae</taxon>
        <taxon>Hypocreales</taxon>
        <taxon>Ophiocordycipitaceae</taxon>
        <taxon>Ophiocordyceps</taxon>
    </lineage>
</organism>
<evidence type="ECO:0000313" key="2">
    <source>
        <dbReference type="EMBL" id="PHH62364.1"/>
    </source>
</evidence>
<feature type="signal peptide" evidence="1">
    <location>
        <begin position="1"/>
        <end position="17"/>
    </location>
</feature>
<protein>
    <recommendedName>
        <fullName evidence="4">Phosphatidylinositol-specific phospholipase C X domain-containing protein</fullName>
    </recommendedName>
</protein>
<dbReference type="STRING" id="1399860.A0A2C5Y5W9"/>
<dbReference type="InterPro" id="IPR051057">
    <property type="entry name" value="PI-PLC_domain"/>
</dbReference>